<comment type="caution">
    <text evidence="1">The sequence shown here is derived from an EMBL/GenBank/DDBJ whole genome shotgun (WGS) entry which is preliminary data.</text>
</comment>
<dbReference type="Proteomes" id="UP000696280">
    <property type="component" value="Unassembled WGS sequence"/>
</dbReference>
<sequence>MLMESKSDLWEAMPKTYKDNLCGTDSTIYAGLFEFSAIMKIRLSESLLHDGVQRIVLFDSTILVNFDRPQDQLPGEIVGLHYVYMANELRPYYPDTYLGYLLQPDQVRPEDPPLT</sequence>
<name>A0A9N9L278_9HELO</name>
<proteinExistence type="predicted"/>
<protein>
    <submittedName>
        <fullName evidence="1">Uncharacterized protein</fullName>
    </submittedName>
</protein>
<keyword evidence="2" id="KW-1185">Reference proteome</keyword>
<gene>
    <name evidence="1" type="ORF">HYFRA_00011222</name>
</gene>
<organism evidence="1 2">
    <name type="scientific">Hymenoscyphus fraxineus</name>
    <dbReference type="NCBI Taxonomy" id="746836"/>
    <lineage>
        <taxon>Eukaryota</taxon>
        <taxon>Fungi</taxon>
        <taxon>Dikarya</taxon>
        <taxon>Ascomycota</taxon>
        <taxon>Pezizomycotina</taxon>
        <taxon>Leotiomycetes</taxon>
        <taxon>Helotiales</taxon>
        <taxon>Helotiaceae</taxon>
        <taxon>Hymenoscyphus</taxon>
    </lineage>
</organism>
<dbReference type="EMBL" id="CAJVRL010000073">
    <property type="protein sequence ID" value="CAG8956833.1"/>
    <property type="molecule type" value="Genomic_DNA"/>
</dbReference>
<accession>A0A9N9L278</accession>
<reference evidence="1" key="1">
    <citation type="submission" date="2021-07" db="EMBL/GenBank/DDBJ databases">
        <authorList>
            <person name="Durling M."/>
        </authorList>
    </citation>
    <scope>NUCLEOTIDE SEQUENCE</scope>
</reference>
<dbReference type="AlphaFoldDB" id="A0A9N9L278"/>
<evidence type="ECO:0000313" key="1">
    <source>
        <dbReference type="EMBL" id="CAG8956833.1"/>
    </source>
</evidence>
<evidence type="ECO:0000313" key="2">
    <source>
        <dbReference type="Proteomes" id="UP000696280"/>
    </source>
</evidence>